<reference evidence="2" key="2">
    <citation type="submission" date="2015-01" db="EMBL/GenBank/DDBJ databases">
        <title>Evolutionary Origins and Diversification of the Mycorrhizal Mutualists.</title>
        <authorList>
            <consortium name="DOE Joint Genome Institute"/>
            <consortium name="Mycorrhizal Genomics Consortium"/>
            <person name="Kohler A."/>
            <person name="Kuo A."/>
            <person name="Nagy L.G."/>
            <person name="Floudas D."/>
            <person name="Copeland A."/>
            <person name="Barry K.W."/>
            <person name="Cichocki N."/>
            <person name="Veneault-Fourrey C."/>
            <person name="LaButti K."/>
            <person name="Lindquist E.A."/>
            <person name="Lipzen A."/>
            <person name="Lundell T."/>
            <person name="Morin E."/>
            <person name="Murat C."/>
            <person name="Riley R."/>
            <person name="Ohm R."/>
            <person name="Sun H."/>
            <person name="Tunlid A."/>
            <person name="Henrissat B."/>
            <person name="Grigoriev I.V."/>
            <person name="Hibbett D.S."/>
            <person name="Martin F."/>
        </authorList>
    </citation>
    <scope>NUCLEOTIDE SEQUENCE [LARGE SCALE GENOMIC DNA]</scope>
    <source>
        <strain evidence="2">UH-Slu-Lm8-n1</strain>
    </source>
</reference>
<proteinExistence type="predicted"/>
<reference evidence="1 2" key="1">
    <citation type="submission" date="2014-04" db="EMBL/GenBank/DDBJ databases">
        <authorList>
            <consortium name="DOE Joint Genome Institute"/>
            <person name="Kuo A."/>
            <person name="Ruytinx J."/>
            <person name="Rineau F."/>
            <person name="Colpaert J."/>
            <person name="Kohler A."/>
            <person name="Nagy L.G."/>
            <person name="Floudas D."/>
            <person name="Copeland A."/>
            <person name="Barry K.W."/>
            <person name="Cichocki N."/>
            <person name="Veneault-Fourrey C."/>
            <person name="LaButti K."/>
            <person name="Lindquist E.A."/>
            <person name="Lipzen A."/>
            <person name="Lundell T."/>
            <person name="Morin E."/>
            <person name="Murat C."/>
            <person name="Sun H."/>
            <person name="Tunlid A."/>
            <person name="Henrissat B."/>
            <person name="Grigoriev I.V."/>
            <person name="Hibbett D.S."/>
            <person name="Martin F."/>
            <person name="Nordberg H.P."/>
            <person name="Cantor M.N."/>
            <person name="Hua S.X."/>
        </authorList>
    </citation>
    <scope>NUCLEOTIDE SEQUENCE [LARGE SCALE GENOMIC DNA]</scope>
    <source>
        <strain evidence="1 2">UH-Slu-Lm8-n1</strain>
    </source>
</reference>
<dbReference type="HOGENOM" id="CLU_1220393_0_0_1"/>
<dbReference type="AlphaFoldDB" id="A0A0D0BNN1"/>
<gene>
    <name evidence="1" type="ORF">CY34DRAFT_104520</name>
</gene>
<dbReference type="EMBL" id="KN835147">
    <property type="protein sequence ID" value="KIK47387.1"/>
    <property type="molecule type" value="Genomic_DNA"/>
</dbReference>
<keyword evidence="2" id="KW-1185">Reference proteome</keyword>
<dbReference type="Proteomes" id="UP000054485">
    <property type="component" value="Unassembled WGS sequence"/>
</dbReference>
<evidence type="ECO:0000313" key="2">
    <source>
        <dbReference type="Proteomes" id="UP000054485"/>
    </source>
</evidence>
<dbReference type="OrthoDB" id="10495120at2759"/>
<organism evidence="1 2">
    <name type="scientific">Suillus luteus UH-Slu-Lm8-n1</name>
    <dbReference type="NCBI Taxonomy" id="930992"/>
    <lineage>
        <taxon>Eukaryota</taxon>
        <taxon>Fungi</taxon>
        <taxon>Dikarya</taxon>
        <taxon>Basidiomycota</taxon>
        <taxon>Agaricomycotina</taxon>
        <taxon>Agaricomycetes</taxon>
        <taxon>Agaricomycetidae</taxon>
        <taxon>Boletales</taxon>
        <taxon>Suillineae</taxon>
        <taxon>Suillaceae</taxon>
        <taxon>Suillus</taxon>
    </lineage>
</organism>
<evidence type="ECO:0000313" key="1">
    <source>
        <dbReference type="EMBL" id="KIK47387.1"/>
    </source>
</evidence>
<accession>A0A0D0BNN1</accession>
<sequence>MPTRQTLVRYSIPLLRNTFDRSVGNPPHLGIIDTLLFWVVLETKYVNFHRIYKVVLPQTAHDLGPGHKGYRGIRAISQAQTQDQAELCGIGTQIINPERQRWSGSSSLCDPPPLRNADQANSTLLGHPLLGGVHSNVSSGIGLSDGKAEHRNMKSQSLPALLSAAPCPYHRLSSTALATAETAMETAAVEEYMNDYESKSPVFPLRAMLDSSRADIYFMQYPALQHR</sequence>
<dbReference type="InParanoid" id="A0A0D0BNN1"/>
<name>A0A0D0BNN1_9AGAM</name>
<protein>
    <submittedName>
        <fullName evidence="1">Uncharacterized protein</fullName>
    </submittedName>
</protein>